<sequence length="1151" mass="134527">MSNLVGKHESYKEQKETFYNGTKVTLILLNNIKLNQIDVKKISIEKELDRNEIDNKYCIIATKCVLFKTFNHENVLHVFGLTNENGNFYIVREYANNGDLHDYIKNHPLIPWNEKIALIDKRPNCSKVIEELNKISCEQVYNENAKNYECGNKYKNQIVISLDFDSSKSTNQIVNHFKLTKGRNRNGHDFDITKNDMLKNGEIKTCKKECVPTVYFEKKNTNPWEMLNDISSSQYSNGDNLFPDADTIQIHIPIRIIEYRGNLNDYFIKEVKDALNILDIYEKKIKLKGILDDYGNYVITKFTIGGTIYCSKASSKSIEHLQTYLNWGINYAKNESLPVFELTSLEDFPSFETLPSRPMKCVNDLYSWLKDLYDCKNVAIISYEGYKPFYELLDDKLKNEIFECFSFKPININLSKLIPQLSTAYEQKNFSEWASKPSILSHVHDLTKNLSLQYFISPKHYSNLGYGKRITFKFLKQPKIILNHKIFISFIHPQNQHITHLSYNVDESSYNITPIEDFKCSTQIYCQITYQVAEIFLDPSSILPEELFSKEFNSYKSFGNYYNHTLPKTFTIGGTLTTHEACGTPNIPYKFPQEILPGNINQILADLKINNTSFISNNGKIINKYQIKDWLEGFLTNPINWKINSFDDLFASYKTLYQLREDIEFISDNEYQFVFNGENLLSRDNQNIVVIKFTRPLINDNYLIFGNILKKCSNNLDESWERIPDATIAFSNKEKQYQYIFEEEFEDFSNEDNKKLQIIKGGINPYSQEKIILNWCIINEKELKNKKLSLVRFILDDESRKDFDYLVDCDRNDLPSLDTTKKNALPTKHINFGTFNLGSFSCSDKNSKENEWKIQLAIKTENNESLANRDHSKNIKARNAHALKIPLVVPTLNSLVDEIKINIFKFILYPKNLSLTYVNKINERLSEFIELGFRLTYSLICDIFQLFEHRLDDIGEPLLESFSSLKKDEHFFENCIIETIKPQRNLKKIDLLEFLYRNMKQNKEGIFLNAMKFHGLDNHLIDNEKLKTSTPIKSLSLSPIYYYWSLSKFKSNSLIASLCFKDILQTRIISDDDILGPLFKGYLAEIYKLRVTFQFPLPLIEIENDEKNVKLIKEWSPVLEKMNHNINTESNEIQITEEFKAYFIEFAEKAF</sequence>
<gene>
    <name evidence="2" type="ORF">CPELLU_LOCUS11353</name>
</gene>
<dbReference type="AlphaFoldDB" id="A0A9N9EY48"/>
<dbReference type="SUPFAM" id="SSF56112">
    <property type="entry name" value="Protein kinase-like (PK-like)"/>
    <property type="match status" value="1"/>
</dbReference>
<dbReference type="EMBL" id="CAJVQA010010009">
    <property type="protein sequence ID" value="CAG8692075.1"/>
    <property type="molecule type" value="Genomic_DNA"/>
</dbReference>
<reference evidence="2" key="1">
    <citation type="submission" date="2021-06" db="EMBL/GenBank/DDBJ databases">
        <authorList>
            <person name="Kallberg Y."/>
            <person name="Tangrot J."/>
            <person name="Rosling A."/>
        </authorList>
    </citation>
    <scope>NUCLEOTIDE SEQUENCE</scope>
    <source>
        <strain evidence="2">FL966</strain>
    </source>
</reference>
<dbReference type="Proteomes" id="UP000789759">
    <property type="component" value="Unassembled WGS sequence"/>
</dbReference>
<dbReference type="OrthoDB" id="2393889at2759"/>
<dbReference type="Pfam" id="PF07714">
    <property type="entry name" value="PK_Tyr_Ser-Thr"/>
    <property type="match status" value="1"/>
</dbReference>
<evidence type="ECO:0000259" key="1">
    <source>
        <dbReference type="Pfam" id="PF07714"/>
    </source>
</evidence>
<comment type="caution">
    <text evidence="2">The sequence shown here is derived from an EMBL/GenBank/DDBJ whole genome shotgun (WGS) entry which is preliminary data.</text>
</comment>
<dbReference type="InterPro" id="IPR001245">
    <property type="entry name" value="Ser-Thr/Tyr_kinase_cat_dom"/>
</dbReference>
<proteinExistence type="predicted"/>
<dbReference type="GO" id="GO:0004672">
    <property type="term" value="F:protein kinase activity"/>
    <property type="evidence" value="ECO:0007669"/>
    <property type="project" value="InterPro"/>
</dbReference>
<name>A0A9N9EY48_9GLOM</name>
<accession>A0A9N9EY48</accession>
<organism evidence="2 3">
    <name type="scientific">Cetraspora pellucida</name>
    <dbReference type="NCBI Taxonomy" id="1433469"/>
    <lineage>
        <taxon>Eukaryota</taxon>
        <taxon>Fungi</taxon>
        <taxon>Fungi incertae sedis</taxon>
        <taxon>Mucoromycota</taxon>
        <taxon>Glomeromycotina</taxon>
        <taxon>Glomeromycetes</taxon>
        <taxon>Diversisporales</taxon>
        <taxon>Gigasporaceae</taxon>
        <taxon>Cetraspora</taxon>
    </lineage>
</organism>
<feature type="domain" description="Serine-threonine/tyrosine-protein kinase catalytic" evidence="1">
    <location>
        <begin position="57"/>
        <end position="120"/>
    </location>
</feature>
<evidence type="ECO:0000313" key="2">
    <source>
        <dbReference type="EMBL" id="CAG8692075.1"/>
    </source>
</evidence>
<keyword evidence="3" id="KW-1185">Reference proteome</keyword>
<protein>
    <submittedName>
        <fullName evidence="2">625_t:CDS:1</fullName>
    </submittedName>
</protein>
<evidence type="ECO:0000313" key="3">
    <source>
        <dbReference type="Proteomes" id="UP000789759"/>
    </source>
</evidence>
<dbReference type="Gene3D" id="1.10.510.10">
    <property type="entry name" value="Transferase(Phosphotransferase) domain 1"/>
    <property type="match status" value="1"/>
</dbReference>
<dbReference type="InterPro" id="IPR011009">
    <property type="entry name" value="Kinase-like_dom_sf"/>
</dbReference>